<proteinExistence type="predicted"/>
<dbReference type="RefSeq" id="WP_109431047.1">
    <property type="nucleotide sequence ID" value="NZ_MPDK01000017.1"/>
</dbReference>
<protein>
    <submittedName>
        <fullName evidence="1">Uncharacterized protein</fullName>
    </submittedName>
</protein>
<name>A0A2U3D7C1_SULT2</name>
<gene>
    <name evidence="1" type="ORF">BM613_09965</name>
</gene>
<organism evidence="1 2">
    <name type="scientific">Sulfoacidibacillus thermotolerans</name>
    <name type="common">Acidibacillus sulfuroxidans</name>
    <dbReference type="NCBI Taxonomy" id="1765684"/>
    <lineage>
        <taxon>Bacteria</taxon>
        <taxon>Bacillati</taxon>
        <taxon>Bacillota</taxon>
        <taxon>Bacilli</taxon>
        <taxon>Bacillales</taxon>
        <taxon>Alicyclobacillaceae</taxon>
        <taxon>Sulfoacidibacillus</taxon>
    </lineage>
</organism>
<dbReference type="Proteomes" id="UP000245380">
    <property type="component" value="Unassembled WGS sequence"/>
</dbReference>
<dbReference type="EMBL" id="MPDK01000017">
    <property type="protein sequence ID" value="PWI57184.1"/>
    <property type="molecule type" value="Genomic_DNA"/>
</dbReference>
<evidence type="ECO:0000313" key="2">
    <source>
        <dbReference type="Proteomes" id="UP000245380"/>
    </source>
</evidence>
<keyword evidence="2" id="KW-1185">Reference proteome</keyword>
<evidence type="ECO:0000313" key="1">
    <source>
        <dbReference type="EMBL" id="PWI57184.1"/>
    </source>
</evidence>
<accession>A0A2U3D7C1</accession>
<dbReference type="AlphaFoldDB" id="A0A2U3D7C1"/>
<comment type="caution">
    <text evidence="1">The sequence shown here is derived from an EMBL/GenBank/DDBJ whole genome shotgun (WGS) entry which is preliminary data.</text>
</comment>
<reference evidence="1 2" key="1">
    <citation type="submission" date="2016-11" db="EMBL/GenBank/DDBJ databases">
        <title>Comparative genomics of Acidibacillus ferroxidans species.</title>
        <authorList>
            <person name="Oliveira G."/>
            <person name="Nunes G."/>
            <person name="Oliveira R."/>
            <person name="Araujo F."/>
            <person name="Salim A."/>
            <person name="Scholte L."/>
            <person name="Morais D."/>
            <person name="Nancucheo I."/>
            <person name="Johnson D.B."/>
            <person name="Grail B."/>
            <person name="Bittencourt J."/>
            <person name="Valadares R."/>
        </authorList>
    </citation>
    <scope>NUCLEOTIDE SEQUENCE [LARGE SCALE GENOMIC DNA]</scope>
    <source>
        <strain evidence="1 2">Y002</strain>
    </source>
</reference>
<sequence length="75" mass="8787">MHDYAFYPVEGDGMISIETPDLELLAEKLIADAFQFRDNANFNTLTIVLQTTAELAKYLKEREEALQWSHRHLFR</sequence>